<feature type="compositionally biased region" description="Low complexity" evidence="6">
    <location>
        <begin position="28"/>
        <end position="98"/>
    </location>
</feature>
<dbReference type="GO" id="GO:0007165">
    <property type="term" value="P:signal transduction"/>
    <property type="evidence" value="ECO:0007669"/>
    <property type="project" value="InterPro"/>
</dbReference>
<feature type="binding site" evidence="5">
    <location>
        <position position="205"/>
    </location>
    <ligand>
        <name>Zn(2+)</name>
        <dbReference type="ChEBI" id="CHEBI:29105"/>
        <label>1</label>
    </ligand>
</feature>
<dbReference type="OMA" id="DMSKHAK"/>
<feature type="binding site" evidence="4">
    <location>
        <position position="205"/>
    </location>
    <ligand>
        <name>AMP</name>
        <dbReference type="ChEBI" id="CHEBI:456215"/>
    </ligand>
</feature>
<evidence type="ECO:0000256" key="4">
    <source>
        <dbReference type="PIRSR" id="PIRSR623088-2"/>
    </source>
</evidence>
<feature type="active site" description="Proton donor" evidence="3">
    <location>
        <position position="164"/>
    </location>
</feature>
<dbReference type="AlphaFoldDB" id="A0A151Z5M0"/>
<feature type="binding site" evidence="4">
    <location>
        <position position="366"/>
    </location>
    <ligand>
        <name>AMP</name>
        <dbReference type="ChEBI" id="CHEBI:456215"/>
    </ligand>
</feature>
<dbReference type="PANTHER" id="PTHR11347">
    <property type="entry name" value="CYCLIC NUCLEOTIDE PHOSPHODIESTERASE"/>
    <property type="match status" value="1"/>
</dbReference>
<dbReference type="PROSITE" id="PS00126">
    <property type="entry name" value="PDEASE_I_1"/>
    <property type="match status" value="1"/>
</dbReference>
<protein>
    <submittedName>
        <fullName evidence="8">cGMP-specific phosphodiesterase</fullName>
    </submittedName>
</protein>
<sequence>MEFLKSWARALKFNKSPTKKKPEENENENNNISNNNETNQNIKPSQTQTTNENTNNSTDVNKTSTTTTSTTTIQINSNQNGASTDSINSSSSGSSISNSDIKVNKDELFSIDFSSFSKNKKELIECSLIIFEETGITKHLDIDRAIMERYLYRVKEAYRDNPFHSFNHAVTVTQMIFLIIIKTQLLNILTPMEKLAILIASVCHDLDHPGLNNRFQINIKSELAQLYNNKSVLENHHLQQCLQTLHEQSGKDLLSKLSETEREILYDQVKVLILATDMENHFMYKEKFDQIIPVFDWQNKDHRELLLIMLLKSADISNELRSWEVSSKWANALMQEFFNQSDLEKENNLPLTPFMVREKVVLNSTQVSFIDKFLLPTYQALQNILPPLSVFIERINQNRQVWEAVQS</sequence>
<feature type="binding site" evidence="5">
    <location>
        <position position="204"/>
    </location>
    <ligand>
        <name>Zn(2+)</name>
        <dbReference type="ChEBI" id="CHEBI:29105"/>
        <label>1</label>
    </ligand>
</feature>
<dbReference type="GO" id="GO:0004114">
    <property type="term" value="F:3',5'-cyclic-nucleotide phosphodiesterase activity"/>
    <property type="evidence" value="ECO:0007669"/>
    <property type="project" value="InterPro"/>
</dbReference>
<dbReference type="Pfam" id="PF00233">
    <property type="entry name" value="PDEase_I"/>
    <property type="match status" value="1"/>
</dbReference>
<dbReference type="PROSITE" id="PS51845">
    <property type="entry name" value="PDEASE_I_2"/>
    <property type="match status" value="1"/>
</dbReference>
<feature type="region of interest" description="Disordered" evidence="6">
    <location>
        <begin position="14"/>
        <end position="98"/>
    </location>
</feature>
<evidence type="ECO:0000313" key="9">
    <source>
        <dbReference type="Proteomes" id="UP000076078"/>
    </source>
</evidence>
<dbReference type="InterPro" id="IPR023174">
    <property type="entry name" value="PDEase_CS"/>
</dbReference>
<keyword evidence="2" id="KW-0378">Hydrolase</keyword>
<evidence type="ECO:0000259" key="7">
    <source>
        <dbReference type="PROSITE" id="PS51845"/>
    </source>
</evidence>
<dbReference type="GO" id="GO:0046872">
    <property type="term" value="F:metal ion binding"/>
    <property type="evidence" value="ECO:0007669"/>
    <property type="project" value="UniProtKB-KW"/>
</dbReference>
<evidence type="ECO:0000256" key="2">
    <source>
        <dbReference type="ARBA" id="ARBA00022801"/>
    </source>
</evidence>
<dbReference type="Proteomes" id="UP000076078">
    <property type="component" value="Unassembled WGS sequence"/>
</dbReference>
<organism evidence="8 9">
    <name type="scientific">Tieghemostelium lacteum</name>
    <name type="common">Slime mold</name>
    <name type="synonym">Dictyostelium lacteum</name>
    <dbReference type="NCBI Taxonomy" id="361077"/>
    <lineage>
        <taxon>Eukaryota</taxon>
        <taxon>Amoebozoa</taxon>
        <taxon>Evosea</taxon>
        <taxon>Eumycetozoa</taxon>
        <taxon>Dictyostelia</taxon>
        <taxon>Dictyosteliales</taxon>
        <taxon>Raperosteliaceae</taxon>
        <taxon>Tieghemostelium</taxon>
    </lineage>
</organism>
<dbReference type="SMART" id="SM00471">
    <property type="entry name" value="HDc"/>
    <property type="match status" value="1"/>
</dbReference>
<dbReference type="SUPFAM" id="SSF109604">
    <property type="entry name" value="HD-domain/PDEase-like"/>
    <property type="match status" value="1"/>
</dbReference>
<reference evidence="8 9" key="1">
    <citation type="submission" date="2015-12" db="EMBL/GenBank/DDBJ databases">
        <title>Dictyostelia acquired genes for synthesis and detection of signals that induce cell-type specialization by lateral gene transfer from prokaryotes.</title>
        <authorList>
            <person name="Gloeckner G."/>
            <person name="Schaap P."/>
        </authorList>
    </citation>
    <scope>NUCLEOTIDE SEQUENCE [LARGE SCALE GENOMIC DNA]</scope>
    <source>
        <strain evidence="8 9">TK</strain>
    </source>
</reference>
<dbReference type="InterPro" id="IPR023088">
    <property type="entry name" value="PDEase"/>
</dbReference>
<accession>A0A151Z5M0</accession>
<dbReference type="STRING" id="361077.A0A151Z5M0"/>
<evidence type="ECO:0000256" key="3">
    <source>
        <dbReference type="PIRSR" id="PIRSR623088-1"/>
    </source>
</evidence>
<feature type="binding site" evidence="5">
    <location>
        <position position="168"/>
    </location>
    <ligand>
        <name>Zn(2+)</name>
        <dbReference type="ChEBI" id="CHEBI:29105"/>
        <label>1</label>
    </ligand>
</feature>
<dbReference type="InParanoid" id="A0A151Z5M0"/>
<evidence type="ECO:0000256" key="5">
    <source>
        <dbReference type="PIRSR" id="PIRSR623088-3"/>
    </source>
</evidence>
<feature type="binding site" evidence="5">
    <location>
        <position position="315"/>
    </location>
    <ligand>
        <name>Zn(2+)</name>
        <dbReference type="ChEBI" id="CHEBI:29105"/>
        <label>1</label>
    </ligand>
</feature>
<feature type="domain" description="PDEase" evidence="7">
    <location>
        <begin position="76"/>
        <end position="407"/>
    </location>
</feature>
<evidence type="ECO:0000256" key="1">
    <source>
        <dbReference type="ARBA" id="ARBA00022723"/>
    </source>
</evidence>
<dbReference type="OrthoDB" id="17741at2759"/>
<proteinExistence type="predicted"/>
<dbReference type="InterPro" id="IPR003607">
    <property type="entry name" value="HD/PDEase_dom"/>
</dbReference>
<dbReference type="Gene3D" id="1.10.1300.10">
    <property type="entry name" value="3'5'-cyclic nucleotide phosphodiesterase, catalytic domain"/>
    <property type="match status" value="1"/>
</dbReference>
<keyword evidence="1 5" id="KW-0479">Metal-binding</keyword>
<feature type="binding site" evidence="5">
    <location>
        <position position="205"/>
    </location>
    <ligand>
        <name>Zn(2+)</name>
        <dbReference type="ChEBI" id="CHEBI:29105"/>
        <label>2</label>
    </ligand>
</feature>
<keyword evidence="9" id="KW-1185">Reference proteome</keyword>
<dbReference type="PRINTS" id="PR00387">
    <property type="entry name" value="PDIESTERASE1"/>
</dbReference>
<evidence type="ECO:0000313" key="8">
    <source>
        <dbReference type="EMBL" id="KYQ89235.1"/>
    </source>
</evidence>
<name>A0A151Z5M0_TIELA</name>
<gene>
    <name evidence="8" type="ORF">DLAC_09890</name>
</gene>
<dbReference type="EMBL" id="LODT01000041">
    <property type="protein sequence ID" value="KYQ89235.1"/>
    <property type="molecule type" value="Genomic_DNA"/>
</dbReference>
<evidence type="ECO:0000256" key="6">
    <source>
        <dbReference type="SAM" id="MobiDB-lite"/>
    </source>
</evidence>
<comment type="caution">
    <text evidence="8">The sequence shown here is derived from an EMBL/GenBank/DDBJ whole genome shotgun (WGS) entry which is preliminary data.</text>
</comment>
<dbReference type="InterPro" id="IPR036971">
    <property type="entry name" value="PDEase_catalytic_dom_sf"/>
</dbReference>
<feature type="binding site" evidence="4">
    <location>
        <position position="315"/>
    </location>
    <ligand>
        <name>AMP</name>
        <dbReference type="ChEBI" id="CHEBI:456215"/>
    </ligand>
</feature>
<feature type="binding site" evidence="4">
    <location>
        <begin position="164"/>
        <end position="168"/>
    </location>
    <ligand>
        <name>AMP</name>
        <dbReference type="ChEBI" id="CHEBI:456215"/>
    </ligand>
</feature>
<dbReference type="InterPro" id="IPR002073">
    <property type="entry name" value="PDEase_catalytic_dom"/>
</dbReference>